<keyword evidence="1" id="KW-0602">Photosynthesis</keyword>
<dbReference type="Pfam" id="PF14870">
    <property type="entry name" value="PSII_BNR"/>
    <property type="match status" value="1"/>
</dbReference>
<accession>A0ABV2ADS7</accession>
<comment type="caution">
    <text evidence="5">The sequence shown here is derived from an EMBL/GenBank/DDBJ whole genome shotgun (WGS) entry which is preliminary data.</text>
</comment>
<evidence type="ECO:0000256" key="3">
    <source>
        <dbReference type="SAM" id="SignalP"/>
    </source>
</evidence>
<dbReference type="InterPro" id="IPR028203">
    <property type="entry name" value="PSII_CF48-like_dom"/>
</dbReference>
<gene>
    <name evidence="5" type="ORF">ABSH63_13555</name>
</gene>
<protein>
    <submittedName>
        <fullName evidence="5">YCF48-related protein</fullName>
    </submittedName>
</protein>
<keyword evidence="3" id="KW-0732">Signal</keyword>
<organism evidence="5 6">
    <name type="scientific">Sinimarinibacterium thermocellulolyticum</name>
    <dbReference type="NCBI Taxonomy" id="3170016"/>
    <lineage>
        <taxon>Bacteria</taxon>
        <taxon>Pseudomonadati</taxon>
        <taxon>Pseudomonadota</taxon>
        <taxon>Gammaproteobacteria</taxon>
        <taxon>Nevskiales</taxon>
        <taxon>Nevskiaceae</taxon>
        <taxon>Sinimarinibacterium</taxon>
    </lineage>
</organism>
<feature type="domain" description="Photosynthesis system II assembly factor Ycf48/Hcf136-like" evidence="4">
    <location>
        <begin position="166"/>
        <end position="249"/>
    </location>
</feature>
<evidence type="ECO:0000256" key="2">
    <source>
        <dbReference type="ARBA" id="ARBA00023276"/>
    </source>
</evidence>
<dbReference type="EMBL" id="JBEPIJ010000019">
    <property type="protein sequence ID" value="MES0875026.1"/>
    <property type="molecule type" value="Genomic_DNA"/>
</dbReference>
<evidence type="ECO:0000259" key="4">
    <source>
        <dbReference type="Pfam" id="PF14870"/>
    </source>
</evidence>
<proteinExistence type="predicted"/>
<reference evidence="5 6" key="1">
    <citation type="submission" date="2024-06" db="EMBL/GenBank/DDBJ databases">
        <authorList>
            <person name="Li Z."/>
            <person name="Jiang Y."/>
        </authorList>
    </citation>
    <scope>NUCLEOTIDE SEQUENCE [LARGE SCALE GENOMIC DNA]</scope>
    <source>
        <strain evidence="5 6">HSW-8</strain>
    </source>
</reference>
<dbReference type="PANTHER" id="PTHR47199">
    <property type="entry name" value="PHOTOSYSTEM II STABILITY/ASSEMBLY FACTOR HCF136, CHLOROPLASTIC"/>
    <property type="match status" value="1"/>
</dbReference>
<evidence type="ECO:0000256" key="1">
    <source>
        <dbReference type="ARBA" id="ARBA00022531"/>
    </source>
</evidence>
<evidence type="ECO:0000313" key="5">
    <source>
        <dbReference type="EMBL" id="MES0875026.1"/>
    </source>
</evidence>
<name>A0ABV2ADS7_9GAMM</name>
<dbReference type="RefSeq" id="WP_352890410.1">
    <property type="nucleotide sequence ID" value="NZ_JBEPIJ010000019.1"/>
</dbReference>
<dbReference type="Gene3D" id="2.130.10.10">
    <property type="entry name" value="YVTN repeat-like/Quinoprotein amine dehydrogenase"/>
    <property type="match status" value="2"/>
</dbReference>
<sequence>MTAALAIAFVCSGTSLAAPTPVVVASGIPHEALFAVDFDGATGYAVGAGGEILASTDGGASWMREETPTRLAMLGVSVRGERALAVGQMGAVLVRGADGQWTEVQSGTEERLFGVDVNAQGIALAVGAFGALLRSTDGGLTWAPSAPQWAGTFKDTAGRLGDFFEPSLYGVQIADDGRAWVVGELGLVLRSEDGGQTWSVGHAGESAVDGVDPTLFGLSVRADGVGFAVGQEGYVLRTDDDGVSWSAIERPTHANLLDVTASADGTVLATGMRDMLLSRDHGRSWTRVQGADIATGWYSGAAQPGGDAAPLVVGNAARILRVEN</sequence>
<feature type="chain" id="PRO_5045807341" evidence="3">
    <location>
        <begin position="18"/>
        <end position="324"/>
    </location>
</feature>
<dbReference type="PANTHER" id="PTHR47199:SF2">
    <property type="entry name" value="PHOTOSYSTEM II STABILITY_ASSEMBLY FACTOR HCF136, CHLOROPLASTIC"/>
    <property type="match status" value="1"/>
</dbReference>
<evidence type="ECO:0000313" key="6">
    <source>
        <dbReference type="Proteomes" id="UP001465331"/>
    </source>
</evidence>
<dbReference type="Proteomes" id="UP001465331">
    <property type="component" value="Unassembled WGS sequence"/>
</dbReference>
<dbReference type="InterPro" id="IPR015943">
    <property type="entry name" value="WD40/YVTN_repeat-like_dom_sf"/>
</dbReference>
<dbReference type="SUPFAM" id="SSF110296">
    <property type="entry name" value="Oligoxyloglucan reducing end-specific cellobiohydrolase"/>
    <property type="match status" value="1"/>
</dbReference>
<dbReference type="CDD" id="cd15482">
    <property type="entry name" value="Sialidase_non-viral"/>
    <property type="match status" value="1"/>
</dbReference>
<keyword evidence="2" id="KW-0604">Photosystem II</keyword>
<keyword evidence="6" id="KW-1185">Reference proteome</keyword>
<feature type="signal peptide" evidence="3">
    <location>
        <begin position="1"/>
        <end position="17"/>
    </location>
</feature>